<dbReference type="OrthoDB" id="3681559at2"/>
<sequence length="140" mass="15288">MTPRDLLDEALRLLLAKDMAGFSDLWAEDGTMEFPFAPEGYPRLEGRAAVADYVRDYPDLLDIHEFTDLVVHETADPRTIVAEFAARGAVTATGAPYQLRYIAVITAVDGKITSYRDYWSPAAVAGITGSLDDFAAGVRS</sequence>
<dbReference type="AlphaFoldDB" id="A0A1Q9LJY7"/>
<name>A0A1Q9LJY7_9PSEU</name>
<gene>
    <name evidence="2" type="ORF">BJP25_19960</name>
</gene>
<dbReference type="Gene3D" id="3.10.450.50">
    <property type="match status" value="1"/>
</dbReference>
<reference evidence="2 3" key="1">
    <citation type="submission" date="2016-10" db="EMBL/GenBank/DDBJ databases">
        <title>The Draft Genome Sequence of Actinokineospora bangkokensis 44EHWT reveals the biosynthetic pathway of antifungal compounds Thailandins with unusual extender unit butylmalonyl-CoA.</title>
        <authorList>
            <person name="Greule A."/>
            <person name="Intra B."/>
            <person name="Flemming S."/>
            <person name="Rommel M.G."/>
            <person name="Panbangred W."/>
            <person name="Bechthold A."/>
        </authorList>
    </citation>
    <scope>NUCLEOTIDE SEQUENCE [LARGE SCALE GENOMIC DNA]</scope>
    <source>
        <strain evidence="2 3">44EHW</strain>
    </source>
</reference>
<dbReference type="SUPFAM" id="SSF54427">
    <property type="entry name" value="NTF2-like"/>
    <property type="match status" value="1"/>
</dbReference>
<keyword evidence="3" id="KW-1185">Reference proteome</keyword>
<dbReference type="Proteomes" id="UP000186040">
    <property type="component" value="Unassembled WGS sequence"/>
</dbReference>
<dbReference type="InterPro" id="IPR037401">
    <property type="entry name" value="SnoaL-like"/>
</dbReference>
<dbReference type="EMBL" id="MKQR01000016">
    <property type="protein sequence ID" value="OLR92367.1"/>
    <property type="molecule type" value="Genomic_DNA"/>
</dbReference>
<dbReference type="STRING" id="1193682.BJP25_19960"/>
<evidence type="ECO:0000259" key="1">
    <source>
        <dbReference type="Pfam" id="PF12680"/>
    </source>
</evidence>
<evidence type="ECO:0000313" key="3">
    <source>
        <dbReference type="Proteomes" id="UP000186040"/>
    </source>
</evidence>
<protein>
    <recommendedName>
        <fullName evidence="1">SnoaL-like domain-containing protein</fullName>
    </recommendedName>
</protein>
<comment type="caution">
    <text evidence="2">The sequence shown here is derived from an EMBL/GenBank/DDBJ whole genome shotgun (WGS) entry which is preliminary data.</text>
</comment>
<dbReference type="RefSeq" id="WP_075975512.1">
    <property type="nucleotide sequence ID" value="NZ_MKQR01000016.1"/>
</dbReference>
<dbReference type="InterPro" id="IPR032710">
    <property type="entry name" value="NTF2-like_dom_sf"/>
</dbReference>
<feature type="domain" description="SnoaL-like" evidence="1">
    <location>
        <begin position="11"/>
        <end position="114"/>
    </location>
</feature>
<dbReference type="Pfam" id="PF12680">
    <property type="entry name" value="SnoaL_2"/>
    <property type="match status" value="1"/>
</dbReference>
<organism evidence="2 3">
    <name type="scientific">Actinokineospora bangkokensis</name>
    <dbReference type="NCBI Taxonomy" id="1193682"/>
    <lineage>
        <taxon>Bacteria</taxon>
        <taxon>Bacillati</taxon>
        <taxon>Actinomycetota</taxon>
        <taxon>Actinomycetes</taxon>
        <taxon>Pseudonocardiales</taxon>
        <taxon>Pseudonocardiaceae</taxon>
        <taxon>Actinokineospora</taxon>
    </lineage>
</organism>
<evidence type="ECO:0000313" key="2">
    <source>
        <dbReference type="EMBL" id="OLR92367.1"/>
    </source>
</evidence>
<proteinExistence type="predicted"/>
<accession>A0A1Q9LJY7</accession>